<evidence type="ECO:0000313" key="13">
    <source>
        <dbReference type="EMBL" id="EED88312.1"/>
    </source>
</evidence>
<evidence type="ECO:0000259" key="12">
    <source>
        <dbReference type="Pfam" id="PF21038"/>
    </source>
</evidence>
<feature type="region of interest" description="Disordered" evidence="10">
    <location>
        <begin position="1021"/>
        <end position="1070"/>
    </location>
</feature>
<reference evidence="13 14" key="2">
    <citation type="journal article" date="2008" name="Nature">
        <title>The Phaeodactylum genome reveals the evolutionary history of diatom genomes.</title>
        <authorList>
            <person name="Bowler C."/>
            <person name="Allen A.E."/>
            <person name="Badger J.H."/>
            <person name="Grimwood J."/>
            <person name="Jabbari K."/>
            <person name="Kuo A."/>
            <person name="Maheswari U."/>
            <person name="Martens C."/>
            <person name="Maumus F."/>
            <person name="Otillar R.P."/>
            <person name="Rayko E."/>
            <person name="Salamov A."/>
            <person name="Vandepoele K."/>
            <person name="Beszteri B."/>
            <person name="Gruber A."/>
            <person name="Heijde M."/>
            <person name="Katinka M."/>
            <person name="Mock T."/>
            <person name="Valentin K."/>
            <person name="Verret F."/>
            <person name="Berges J.A."/>
            <person name="Brownlee C."/>
            <person name="Cadoret J.P."/>
            <person name="Chiovitti A."/>
            <person name="Choi C.J."/>
            <person name="Coesel S."/>
            <person name="De Martino A."/>
            <person name="Detter J.C."/>
            <person name="Durkin C."/>
            <person name="Falciatore A."/>
            <person name="Fournet J."/>
            <person name="Haruta M."/>
            <person name="Huysman M.J."/>
            <person name="Jenkins B.D."/>
            <person name="Jiroutova K."/>
            <person name="Jorgensen R.E."/>
            <person name="Joubert Y."/>
            <person name="Kaplan A."/>
            <person name="Kroger N."/>
            <person name="Kroth P.G."/>
            <person name="La Roche J."/>
            <person name="Lindquist E."/>
            <person name="Lommer M."/>
            <person name="Martin-Jezequel V."/>
            <person name="Lopez P.J."/>
            <person name="Lucas S."/>
            <person name="Mangogna M."/>
            <person name="McGinnis K."/>
            <person name="Medlin L.K."/>
            <person name="Montsant A."/>
            <person name="Oudot-Le Secq M.P."/>
            <person name="Napoli C."/>
            <person name="Obornik M."/>
            <person name="Parker M.S."/>
            <person name="Petit J.L."/>
            <person name="Porcel B.M."/>
            <person name="Poulsen N."/>
            <person name="Robison M."/>
            <person name="Rychlewski L."/>
            <person name="Rynearson T.A."/>
            <person name="Schmutz J."/>
            <person name="Shapiro H."/>
            <person name="Siaut M."/>
            <person name="Stanley M."/>
            <person name="Sussman M.R."/>
            <person name="Taylor A.R."/>
            <person name="Vardi A."/>
            <person name="von Dassow P."/>
            <person name="Vyverman W."/>
            <person name="Willis A."/>
            <person name="Wyrwicz L.S."/>
            <person name="Rokhsar D.S."/>
            <person name="Weissenbach J."/>
            <person name="Armbrust E.V."/>
            <person name="Green B.R."/>
            <person name="Van de Peer Y."/>
            <person name="Grigoriev I.V."/>
        </authorList>
    </citation>
    <scope>NUCLEOTIDE SEQUENCE [LARGE SCALE GENOMIC DNA]</scope>
    <source>
        <strain evidence="13 14">CCMP1335</strain>
    </source>
</reference>
<keyword evidence="14" id="KW-1185">Reference proteome</keyword>
<dbReference type="STRING" id="35128.B8CE33"/>
<comment type="subcellular location">
    <subcellularLocation>
        <location evidence="1">Endoplasmic reticulum membrane</location>
        <topology evidence="1">Multi-pass membrane protein</topology>
    </subcellularLocation>
</comment>
<dbReference type="KEGG" id="tps:THAPSDRAFT_25248"/>
<feature type="transmembrane region" description="Helical" evidence="11">
    <location>
        <begin position="584"/>
        <end position="605"/>
    </location>
</feature>
<keyword evidence="5" id="KW-0256">Endoplasmic reticulum</keyword>
<feature type="transmembrane region" description="Helical" evidence="11">
    <location>
        <begin position="176"/>
        <end position="195"/>
    </location>
</feature>
<feature type="transmembrane region" description="Helical" evidence="11">
    <location>
        <begin position="215"/>
        <end position="235"/>
    </location>
</feature>
<dbReference type="RefSeq" id="XP_002294478.1">
    <property type="nucleotide sequence ID" value="XM_002294442.1"/>
</dbReference>
<dbReference type="Pfam" id="PF21040">
    <property type="entry name" value="CEP104-like_TOG"/>
    <property type="match status" value="1"/>
</dbReference>
<dbReference type="InterPro" id="IPR048739">
    <property type="entry name" value="CEP104_N"/>
</dbReference>
<feature type="transmembrane region" description="Helical" evidence="11">
    <location>
        <begin position="482"/>
        <end position="505"/>
    </location>
</feature>
<comment type="function">
    <text evidence="9">Intramembrane glycolipid transporter that operates in the biosynthetic pathway of dolichol-linked oligosaccharides, the glycan precursors employed in protein asparagine (N)-glycosylation. The sequential addition of sugars to dolichol pyrophosphate produces dolichol-linked oligosaccharides containing fourteen sugars, including two GlcNAcs, nine mannoses and three glucoses. Once assembled, the oligosaccharide is transferred from the lipid to nascent proteins by oligosaccharyltransferases. The assembly of dolichol-linked oligosaccharides begins on the cytosolic side of the endoplasmic reticulum membrane and finishes in its lumen. RFT1 could mediate the translocation of the cytosolically oriented intermediate DolPP-GlcNAc2Man5, produced by ALG11, into the ER lumen where dolichol-linked oligosaccharides assembly continues. However, the intramembrane lipid transporter activity could not be confirmed in vitro.</text>
</comment>
<evidence type="ECO:0000256" key="8">
    <source>
        <dbReference type="ARBA" id="ARBA00044793"/>
    </source>
</evidence>
<dbReference type="PANTHER" id="PTHR13117">
    <property type="entry name" value="ENDOPLASMIC RETICULUM MULTISPAN TRANSMEMBRANE PROTEIN-RELATED"/>
    <property type="match status" value="1"/>
</dbReference>
<dbReference type="GeneID" id="7444201"/>
<feature type="transmembrane region" description="Helical" evidence="11">
    <location>
        <begin position="255"/>
        <end position="279"/>
    </location>
</feature>
<feature type="compositionally biased region" description="Polar residues" evidence="10">
    <location>
        <begin position="1021"/>
        <end position="1031"/>
    </location>
</feature>
<evidence type="ECO:0000313" key="14">
    <source>
        <dbReference type="Proteomes" id="UP000001449"/>
    </source>
</evidence>
<evidence type="ECO:0000256" key="6">
    <source>
        <dbReference type="ARBA" id="ARBA00022989"/>
    </source>
</evidence>
<dbReference type="eggNOG" id="KOG2864">
    <property type="taxonomic scope" value="Eukaryota"/>
</dbReference>
<dbReference type="GO" id="GO:0005789">
    <property type="term" value="C:endoplasmic reticulum membrane"/>
    <property type="evidence" value="ECO:0000318"/>
    <property type="project" value="GO_Central"/>
</dbReference>
<evidence type="ECO:0000256" key="10">
    <source>
        <dbReference type="SAM" id="MobiDB-lite"/>
    </source>
</evidence>
<evidence type="ECO:0000256" key="11">
    <source>
        <dbReference type="SAM" id="Phobius"/>
    </source>
</evidence>
<dbReference type="Proteomes" id="UP000001449">
    <property type="component" value="Chromosome 17"/>
</dbReference>
<evidence type="ECO:0000256" key="1">
    <source>
        <dbReference type="ARBA" id="ARBA00004477"/>
    </source>
</evidence>
<dbReference type="AlphaFoldDB" id="B8CE33"/>
<reference evidence="13 14" key="1">
    <citation type="journal article" date="2004" name="Science">
        <title>The genome of the diatom Thalassiosira pseudonana: ecology, evolution, and metabolism.</title>
        <authorList>
            <person name="Armbrust E.V."/>
            <person name="Berges J.A."/>
            <person name="Bowler C."/>
            <person name="Green B.R."/>
            <person name="Martinez D."/>
            <person name="Putnam N.H."/>
            <person name="Zhou S."/>
            <person name="Allen A.E."/>
            <person name="Apt K.E."/>
            <person name="Bechner M."/>
            <person name="Brzezinski M.A."/>
            <person name="Chaal B.K."/>
            <person name="Chiovitti A."/>
            <person name="Davis A.K."/>
            <person name="Demarest M.S."/>
            <person name="Detter J.C."/>
            <person name="Glavina T."/>
            <person name="Goodstein D."/>
            <person name="Hadi M.Z."/>
            <person name="Hellsten U."/>
            <person name="Hildebrand M."/>
            <person name="Jenkins B.D."/>
            <person name="Jurka J."/>
            <person name="Kapitonov V.V."/>
            <person name="Kroger N."/>
            <person name="Lau W.W."/>
            <person name="Lane T.W."/>
            <person name="Larimer F.W."/>
            <person name="Lippmeier J.C."/>
            <person name="Lucas S."/>
            <person name="Medina M."/>
            <person name="Montsant A."/>
            <person name="Obornik M."/>
            <person name="Parker M.S."/>
            <person name="Palenik B."/>
            <person name="Pazour G.J."/>
            <person name="Richardson P.M."/>
            <person name="Rynearson T.A."/>
            <person name="Saito M.A."/>
            <person name="Schwartz D.C."/>
            <person name="Thamatrakoln K."/>
            <person name="Valentin K."/>
            <person name="Vardi A."/>
            <person name="Wilkerson F.P."/>
            <person name="Rokhsar D.S."/>
        </authorList>
    </citation>
    <scope>NUCLEOTIDE SEQUENCE [LARGE SCALE GENOMIC DNA]</scope>
    <source>
        <strain evidence="13 14">CCMP1335</strain>
    </source>
</reference>
<comment type="similarity">
    <text evidence="3">Belongs to the RFT1 family.</text>
</comment>
<accession>B8CE33</accession>
<keyword evidence="6 11" id="KW-1133">Transmembrane helix</keyword>
<dbReference type="EMBL" id="CM000651">
    <property type="protein sequence ID" value="EED88312.1"/>
    <property type="molecule type" value="Genomic_DNA"/>
</dbReference>
<dbReference type="eggNOG" id="KOG4825">
    <property type="taxonomic scope" value="Eukaryota"/>
</dbReference>
<dbReference type="InParanoid" id="B8CE33"/>
<dbReference type="InterPro" id="IPR007594">
    <property type="entry name" value="RFT1"/>
</dbReference>
<dbReference type="Gene3D" id="1.25.10.10">
    <property type="entry name" value="Leucine-rich Repeat Variant"/>
    <property type="match status" value="1"/>
</dbReference>
<proteinExistence type="inferred from homology"/>
<sequence length="1272" mass="139009">MASSSTAATSAAARGTLLSVLLRLTSFLLSQLTVRHVSVSTLGKANIVLELLLGTALFVGREGFRLGLTKNIAGVANGSSGEEEKEDANGASPGDGGVPTKRKFQQHESYLDENKKENRQRDEQQMQQQRIINVSWLSVPTGAVMSILAVLMHLYSCSSNNNTSNANASEMMDYKLAGILYCIASFIESLSEPLVIRCLQEMDVTTKAKAEGAALVCKAVACFGMLHLTSSVWFWEAMKTIATRLELGVGGSGGQVCFAVTAFGVSQLVYAITFTTIMFRKARATKDGIRWPKRIHPFVSNPYRSDDTTAHQTQSGTTPLTQNFDLHTLHLILIFTLQGLFKHALTEADKIVLSTLAGSYDQGVYALASSYGGLAARLLLQPLEENARLLFSRQGALLAQQLQDATTTNGSREKDTQQYEKKQTIGGGPNNLLSDLESTYCFLLRAVLYIGLIFATIATNYTSLLLRILAGDRWGSNSEASAALSAFCVYTAFLALNGTTEAFVYGVARSGRDVGKLGVAHAVVGGIFALISPGLVRSKGAVGLVTANCVCMGLRSAYSLYYARTYFAKAEEALSGGKNDRISMISQIAPHPVVLALFSMAYAVTKSSRDVLYDGALADGAVWTVAALTHVLVGILSLALTMTVSLYFESDIRASFPLLDGNDLVPLPFNVVECSSEEHGCESSALHSYREDSNGWQSSCQGPTPHTLVLKIQHHDEERMVHRLEILCHEYKVPEKVEIILASGCADEEIPSLFDECESILHLGYITMDPNERSDYQDRELKSIPIGKPADFIRLVIPRCHKNSLNPDNQVGIVGIKVLGVEAAIDDVSIEKEEEIVVVESENLILPTTTDEITEAPILNVALSPPLKKLHNILTPVSSLPSRIKHELDPKMQQSVDRLERFKKERAALEDFDTAAKAKEALGTVYALLITYKESESKMREAAAIEEYAEASRLKTERDTMRKAAMQALSEVEQTFIEQREDAVEVLSISTIKDESFVSQRSARSIHPFSESEQYHEMGNISNTCSQSGANETCLEEHEEDRNDSGGEESEDDSNDSHPLSGVNDAEELPTPEEIDYESVDVSSDLVKKVDHIFGEYRAKCFFSKNWQLREAALAKMTLLIPSVCGGSSAEECAEILCNIVVRSIGDKNVQVYLAGLILLDESLLQFERSELPQTKITPLLSKIIIELLGKLAESKTKVVDSAELSLLSIAHSSCVDISYICNAGTKRVKSTDSKGGRTVKARLQFMDNLIAEFGDEVGWKRVLEFAKGKVA</sequence>
<evidence type="ECO:0000256" key="3">
    <source>
        <dbReference type="ARBA" id="ARBA00010288"/>
    </source>
</evidence>
<feature type="transmembrane region" description="Helical" evidence="11">
    <location>
        <begin position="517"/>
        <end position="536"/>
    </location>
</feature>
<feature type="transmembrane region" description="Helical" evidence="11">
    <location>
        <begin position="625"/>
        <end position="648"/>
    </location>
</feature>
<evidence type="ECO:0000256" key="5">
    <source>
        <dbReference type="ARBA" id="ARBA00022824"/>
    </source>
</evidence>
<organism evidence="13 14">
    <name type="scientific">Thalassiosira pseudonana</name>
    <name type="common">Marine diatom</name>
    <name type="synonym">Cyclotella nana</name>
    <dbReference type="NCBI Taxonomy" id="35128"/>
    <lineage>
        <taxon>Eukaryota</taxon>
        <taxon>Sar</taxon>
        <taxon>Stramenopiles</taxon>
        <taxon>Ochrophyta</taxon>
        <taxon>Bacillariophyta</taxon>
        <taxon>Coscinodiscophyceae</taxon>
        <taxon>Thalassiosirophycidae</taxon>
        <taxon>Thalassiosirales</taxon>
        <taxon>Thalassiosiraceae</taxon>
        <taxon>Thalassiosira</taxon>
    </lineage>
</organism>
<name>B8CE33_THAPS</name>
<dbReference type="GO" id="GO:0034203">
    <property type="term" value="P:glycolipid translocation"/>
    <property type="evidence" value="ECO:0000318"/>
    <property type="project" value="GO_Central"/>
</dbReference>
<evidence type="ECO:0000256" key="4">
    <source>
        <dbReference type="ARBA" id="ARBA00022692"/>
    </source>
</evidence>
<evidence type="ECO:0000256" key="7">
    <source>
        <dbReference type="ARBA" id="ARBA00023136"/>
    </source>
</evidence>
<feature type="transmembrane region" description="Helical" evidence="11">
    <location>
        <begin position="134"/>
        <end position="156"/>
    </location>
</feature>
<dbReference type="PANTHER" id="PTHR13117:SF5">
    <property type="entry name" value="PROTEIN RFT1 HOMOLOG"/>
    <property type="match status" value="1"/>
</dbReference>
<dbReference type="GO" id="GO:0006488">
    <property type="term" value="P:dolichol-linked oligosaccharide biosynthetic process"/>
    <property type="evidence" value="ECO:0007669"/>
    <property type="project" value="InterPro"/>
</dbReference>
<dbReference type="InterPro" id="IPR011989">
    <property type="entry name" value="ARM-like"/>
</dbReference>
<dbReference type="Pfam" id="PF21038">
    <property type="entry name" value="CEP104_N"/>
    <property type="match status" value="1"/>
</dbReference>
<feature type="domain" description="Centrosomal protein CEP104 N-terminal" evidence="12">
    <location>
        <begin position="695"/>
        <end position="820"/>
    </location>
</feature>
<comment type="pathway">
    <text evidence="2">Protein modification; protein glycosylation.</text>
</comment>
<protein>
    <recommendedName>
        <fullName evidence="8">Man(5)GlcNAc(2)-PP-dolichol translocation protein RFT1</fullName>
    </recommendedName>
</protein>
<dbReference type="Pfam" id="PF04506">
    <property type="entry name" value="Rft-1"/>
    <property type="match status" value="1"/>
</dbReference>
<keyword evidence="4 11" id="KW-0812">Transmembrane</keyword>
<feature type="transmembrane region" description="Helical" evidence="11">
    <location>
        <begin position="446"/>
        <end position="470"/>
    </location>
</feature>
<evidence type="ECO:0000256" key="9">
    <source>
        <dbReference type="ARBA" id="ARBA00045912"/>
    </source>
</evidence>
<evidence type="ECO:0000256" key="2">
    <source>
        <dbReference type="ARBA" id="ARBA00004922"/>
    </source>
</evidence>
<keyword evidence="7 11" id="KW-0472">Membrane</keyword>
<dbReference type="PaxDb" id="35128-Thaps25248"/>
<dbReference type="HOGENOM" id="CLU_263881_0_0_1"/>
<gene>
    <name evidence="13" type="ORF">THAPSDRAFT_25248</name>
</gene>
<feature type="region of interest" description="Disordered" evidence="10">
    <location>
        <begin position="77"/>
        <end position="101"/>
    </location>
</feature>